<feature type="chain" id="PRO_5042852964" description="SprT-like domain-containing protein" evidence="1">
    <location>
        <begin position="17"/>
        <end position="261"/>
    </location>
</feature>
<dbReference type="PANTHER" id="PTHR23099">
    <property type="entry name" value="TRANSCRIPTIONAL REGULATOR"/>
    <property type="match status" value="1"/>
</dbReference>
<dbReference type="GO" id="GO:0006974">
    <property type="term" value="P:DNA damage response"/>
    <property type="evidence" value="ECO:0007669"/>
    <property type="project" value="UniProtKB-ARBA"/>
</dbReference>
<organism evidence="3 4">
    <name type="scientific">Littorina saxatilis</name>
    <dbReference type="NCBI Taxonomy" id="31220"/>
    <lineage>
        <taxon>Eukaryota</taxon>
        <taxon>Metazoa</taxon>
        <taxon>Spiralia</taxon>
        <taxon>Lophotrochozoa</taxon>
        <taxon>Mollusca</taxon>
        <taxon>Gastropoda</taxon>
        <taxon>Caenogastropoda</taxon>
        <taxon>Littorinimorpha</taxon>
        <taxon>Littorinoidea</taxon>
        <taxon>Littorinidae</taxon>
        <taxon>Littorina</taxon>
    </lineage>
</organism>
<comment type="caution">
    <text evidence="3">The sequence shown here is derived from an EMBL/GenBank/DDBJ whole genome shotgun (WGS) entry which is preliminary data.</text>
</comment>
<dbReference type="AlphaFoldDB" id="A0AAN9GFE3"/>
<dbReference type="GO" id="GO:0005634">
    <property type="term" value="C:nucleus"/>
    <property type="evidence" value="ECO:0007669"/>
    <property type="project" value="TreeGrafter"/>
</dbReference>
<dbReference type="PANTHER" id="PTHR23099:SF0">
    <property type="entry name" value="GERM CELL NUCLEAR ACIDIC PROTEIN"/>
    <property type="match status" value="1"/>
</dbReference>
<keyword evidence="4" id="KW-1185">Reference proteome</keyword>
<feature type="domain" description="SprT-like" evidence="2">
    <location>
        <begin position="44"/>
        <end position="200"/>
    </location>
</feature>
<dbReference type="Proteomes" id="UP001374579">
    <property type="component" value="Unassembled WGS sequence"/>
</dbReference>
<dbReference type="EMBL" id="JBAMIC010000007">
    <property type="protein sequence ID" value="KAK7106382.1"/>
    <property type="molecule type" value="Genomic_DNA"/>
</dbReference>
<protein>
    <recommendedName>
        <fullName evidence="2">SprT-like domain-containing protein</fullName>
    </recommendedName>
</protein>
<sequence length="261" mass="30097">MLSVVFALLRASATLPFLTSSLTKNRIPNIQLSADDLKCPDKRRELSAFYFQTFNRTVFSDKLPPNLAVHWNKRLLTTAGRCLQATIGDQRVAFIHLSNKICDTTDRVRDTLLHEMCHAATWVLDGVQHTDHGKNFQFWAERAHRIHPDLPPINSFHTYIIRKQFNYRCTKCSNRVGRHTDSLDTKKNVCGLCGGRFQLMKESGDSKTSSRTTVHEPSARGDSFARYVRENIRRVKQRNKKLSIQGIMRKLSREFDKIHGR</sequence>
<dbReference type="InterPro" id="IPR006640">
    <property type="entry name" value="SprT-like_domain"/>
</dbReference>
<evidence type="ECO:0000259" key="2">
    <source>
        <dbReference type="SMART" id="SM00731"/>
    </source>
</evidence>
<accession>A0AAN9GFE3</accession>
<name>A0AAN9GFE3_9CAEN</name>
<feature type="signal peptide" evidence="1">
    <location>
        <begin position="1"/>
        <end position="16"/>
    </location>
</feature>
<evidence type="ECO:0000313" key="4">
    <source>
        <dbReference type="Proteomes" id="UP001374579"/>
    </source>
</evidence>
<gene>
    <name evidence="3" type="ORF">V1264_017647</name>
</gene>
<evidence type="ECO:0000313" key="3">
    <source>
        <dbReference type="EMBL" id="KAK7106382.1"/>
    </source>
</evidence>
<dbReference type="Pfam" id="PF10263">
    <property type="entry name" value="SprT-like"/>
    <property type="match status" value="1"/>
</dbReference>
<proteinExistence type="predicted"/>
<evidence type="ECO:0000256" key="1">
    <source>
        <dbReference type="SAM" id="SignalP"/>
    </source>
</evidence>
<keyword evidence="1" id="KW-0732">Signal</keyword>
<reference evidence="3 4" key="1">
    <citation type="submission" date="2024-02" db="EMBL/GenBank/DDBJ databases">
        <title>Chromosome-scale genome assembly of the rough periwinkle Littorina saxatilis.</title>
        <authorList>
            <person name="De Jode A."/>
            <person name="Faria R."/>
            <person name="Formenti G."/>
            <person name="Sims Y."/>
            <person name="Smith T.P."/>
            <person name="Tracey A."/>
            <person name="Wood J.M.D."/>
            <person name="Zagrodzka Z.B."/>
            <person name="Johannesson K."/>
            <person name="Butlin R.K."/>
            <person name="Leder E.H."/>
        </authorList>
    </citation>
    <scope>NUCLEOTIDE SEQUENCE [LARGE SCALE GENOMIC DNA]</scope>
    <source>
        <strain evidence="3">Snail1</strain>
        <tissue evidence="3">Muscle</tissue>
    </source>
</reference>
<dbReference type="SMART" id="SM00731">
    <property type="entry name" value="SprT"/>
    <property type="match status" value="1"/>
</dbReference>